<dbReference type="InterPro" id="IPR020864">
    <property type="entry name" value="MACPF"/>
</dbReference>
<protein>
    <submittedName>
        <fullName evidence="3">(African queen) hypothetical protein</fullName>
    </submittedName>
</protein>
<keyword evidence="1" id="KW-0812">Transmembrane</keyword>
<comment type="caution">
    <text evidence="3">The sequence shown here is derived from an EMBL/GenBank/DDBJ whole genome shotgun (WGS) entry which is preliminary data.</text>
</comment>
<evidence type="ECO:0000256" key="1">
    <source>
        <dbReference type="SAM" id="Phobius"/>
    </source>
</evidence>
<keyword evidence="1" id="KW-0472">Membrane</keyword>
<organism evidence="3 4">
    <name type="scientific">Danaus chrysippus</name>
    <name type="common">African queen</name>
    <dbReference type="NCBI Taxonomy" id="151541"/>
    <lineage>
        <taxon>Eukaryota</taxon>
        <taxon>Metazoa</taxon>
        <taxon>Ecdysozoa</taxon>
        <taxon>Arthropoda</taxon>
        <taxon>Hexapoda</taxon>
        <taxon>Insecta</taxon>
        <taxon>Pterygota</taxon>
        <taxon>Neoptera</taxon>
        <taxon>Endopterygota</taxon>
        <taxon>Lepidoptera</taxon>
        <taxon>Glossata</taxon>
        <taxon>Ditrysia</taxon>
        <taxon>Papilionoidea</taxon>
        <taxon>Nymphalidae</taxon>
        <taxon>Danainae</taxon>
        <taxon>Danaini</taxon>
        <taxon>Danaina</taxon>
        <taxon>Danaus</taxon>
        <taxon>Anosia</taxon>
    </lineage>
</organism>
<dbReference type="OrthoDB" id="10060229at2759"/>
<dbReference type="EMBL" id="CAKASE010000067">
    <property type="protein sequence ID" value="CAG9571852.1"/>
    <property type="molecule type" value="Genomic_DNA"/>
</dbReference>
<proteinExistence type="predicted"/>
<keyword evidence="1" id="KW-1133">Transmembrane helix</keyword>
<dbReference type="AlphaFoldDB" id="A0A8J2QVV6"/>
<evidence type="ECO:0000313" key="4">
    <source>
        <dbReference type="Proteomes" id="UP000789524"/>
    </source>
</evidence>
<evidence type="ECO:0000259" key="2">
    <source>
        <dbReference type="SMART" id="SM00457"/>
    </source>
</evidence>
<name>A0A8J2QVV6_9NEOP</name>
<accession>A0A8J2QVV6</accession>
<gene>
    <name evidence="3" type="ORF">DCHRY22_LOCUS9934</name>
</gene>
<evidence type="ECO:0000313" key="3">
    <source>
        <dbReference type="EMBL" id="CAG9571852.1"/>
    </source>
</evidence>
<feature type="transmembrane region" description="Helical" evidence="1">
    <location>
        <begin position="21"/>
        <end position="40"/>
    </location>
</feature>
<keyword evidence="4" id="KW-1185">Reference proteome</keyword>
<dbReference type="PROSITE" id="PS51257">
    <property type="entry name" value="PROKAR_LIPOPROTEIN"/>
    <property type="match status" value="1"/>
</dbReference>
<feature type="domain" description="MACPF" evidence="2">
    <location>
        <begin position="162"/>
        <end position="399"/>
    </location>
</feature>
<reference evidence="3" key="1">
    <citation type="submission" date="2021-09" db="EMBL/GenBank/DDBJ databases">
        <authorList>
            <person name="Martin H S."/>
        </authorList>
    </citation>
    <scope>NUCLEOTIDE SEQUENCE</scope>
</reference>
<dbReference type="Proteomes" id="UP000789524">
    <property type="component" value="Unassembled WGS sequence"/>
</dbReference>
<sequence length="405" mass="46417">MYQLLRKTTSKLTCGWCSECVMVRWVIVLLVAVACHAATLDSELGVGKSINIFMRYGYLSICMRVVPRNDTDGWVFREPTVSVFKDVEQLVVAPKPRTAKTLFDGDFHMEFCDNLKQLLQAYFRDFSFERLERPWRAFTAGWPTDIMARNLGINSSFITGDHCYVLVRVSRFRETAKLKDIPTDISVEDVVYEAIDETNVGDTVSIADFIRKYGSHYIASYVTGNSLYQVFVFSRGVYSRIRERVKSQGVGSIPPTDIDNYFSPLYAEHIGAVKVFVFSRTVYSVIKERLKSKGVADITAKELEGYFSPWQAKHIGQIKVASGNKTVESWAMKKLRVHYYIFSYPSLLKLHGEPALLRNLDTLLGNEALLQLELKTLSPAFKDVKKKKWFEEVIDNYLKLWESNM</sequence>
<dbReference type="SMART" id="SM00457">
    <property type="entry name" value="MACPF"/>
    <property type="match status" value="1"/>
</dbReference>